<evidence type="ECO:0000256" key="1">
    <source>
        <dbReference type="SAM" id="MobiDB-lite"/>
    </source>
</evidence>
<name>A0A3L6TLM9_PANMI</name>
<dbReference type="AlphaFoldDB" id="A0A3L6TLM9"/>
<reference evidence="3" key="1">
    <citation type="journal article" date="2019" name="Nat. Commun.">
        <title>The genome of broomcorn millet.</title>
        <authorList>
            <person name="Zou C."/>
            <person name="Miki D."/>
            <person name="Li D."/>
            <person name="Tang Q."/>
            <person name="Xiao L."/>
            <person name="Rajput S."/>
            <person name="Deng P."/>
            <person name="Jia W."/>
            <person name="Huang R."/>
            <person name="Zhang M."/>
            <person name="Sun Y."/>
            <person name="Hu J."/>
            <person name="Fu X."/>
            <person name="Schnable P.S."/>
            <person name="Li F."/>
            <person name="Zhang H."/>
            <person name="Feng B."/>
            <person name="Zhu X."/>
            <person name="Liu R."/>
            <person name="Schnable J.C."/>
            <person name="Zhu J.-K."/>
            <person name="Zhang H."/>
        </authorList>
    </citation>
    <scope>NUCLEOTIDE SEQUENCE [LARGE SCALE GENOMIC DNA]</scope>
</reference>
<sequence length="146" mass="16204">MQQVLKDMAALELSELGKMANVVRASATDLRFLTRAYKQIASCRRVLRWAYVYGYFLDPVRDAAKRGLFDHLQSDANRLLERLHGCAEGERKQLCATAKGASPADIAERYRSYKKKPRGRGRDRRDQGGGGWAGSRRGKAGGGGDT</sequence>
<evidence type="ECO:0000313" key="2">
    <source>
        <dbReference type="EMBL" id="RLN40536.1"/>
    </source>
</evidence>
<feature type="region of interest" description="Disordered" evidence="1">
    <location>
        <begin position="100"/>
        <end position="146"/>
    </location>
</feature>
<dbReference type="STRING" id="4540.A0A3L6TLM9"/>
<dbReference type="Proteomes" id="UP000275267">
    <property type="component" value="Unassembled WGS sequence"/>
</dbReference>
<dbReference type="OrthoDB" id="695519at2759"/>
<feature type="compositionally biased region" description="Basic residues" evidence="1">
    <location>
        <begin position="112"/>
        <end position="122"/>
    </location>
</feature>
<organism evidence="2 3">
    <name type="scientific">Panicum miliaceum</name>
    <name type="common">Proso millet</name>
    <name type="synonym">Broomcorn millet</name>
    <dbReference type="NCBI Taxonomy" id="4540"/>
    <lineage>
        <taxon>Eukaryota</taxon>
        <taxon>Viridiplantae</taxon>
        <taxon>Streptophyta</taxon>
        <taxon>Embryophyta</taxon>
        <taxon>Tracheophyta</taxon>
        <taxon>Spermatophyta</taxon>
        <taxon>Magnoliopsida</taxon>
        <taxon>Liliopsida</taxon>
        <taxon>Poales</taxon>
        <taxon>Poaceae</taxon>
        <taxon>PACMAD clade</taxon>
        <taxon>Panicoideae</taxon>
        <taxon>Panicodae</taxon>
        <taxon>Paniceae</taxon>
        <taxon>Panicinae</taxon>
        <taxon>Panicum</taxon>
        <taxon>Panicum sect. Panicum</taxon>
    </lineage>
</organism>
<dbReference type="EMBL" id="PQIB02000001">
    <property type="protein sequence ID" value="RLN40536.1"/>
    <property type="molecule type" value="Genomic_DNA"/>
</dbReference>
<accession>A0A3L6TLM9</accession>
<proteinExistence type="predicted"/>
<protein>
    <submittedName>
        <fullName evidence="2">Uncharacterized protein</fullName>
    </submittedName>
</protein>
<dbReference type="Gene3D" id="1.20.120.1750">
    <property type="match status" value="1"/>
</dbReference>
<keyword evidence="3" id="KW-1185">Reference proteome</keyword>
<gene>
    <name evidence="2" type="ORF">C2845_PM01G21660</name>
</gene>
<comment type="caution">
    <text evidence="2">The sequence shown here is derived from an EMBL/GenBank/DDBJ whole genome shotgun (WGS) entry which is preliminary data.</text>
</comment>
<evidence type="ECO:0000313" key="3">
    <source>
        <dbReference type="Proteomes" id="UP000275267"/>
    </source>
</evidence>